<dbReference type="InterPro" id="IPR023410">
    <property type="entry name" value="14-3-3_domain"/>
</dbReference>
<dbReference type="InParanoid" id="A0A078ALI5"/>
<evidence type="ECO:0000259" key="3">
    <source>
        <dbReference type="SMART" id="SM00101"/>
    </source>
</evidence>
<name>A0A078ALI5_STYLE</name>
<evidence type="ECO:0000313" key="4">
    <source>
        <dbReference type="EMBL" id="CDW83220.1"/>
    </source>
</evidence>
<dbReference type="Proteomes" id="UP000039865">
    <property type="component" value="Unassembled WGS sequence"/>
</dbReference>
<dbReference type="InterPro" id="IPR036815">
    <property type="entry name" value="14-3-3_dom_sf"/>
</dbReference>
<organism evidence="4 5">
    <name type="scientific">Stylonychia lemnae</name>
    <name type="common">Ciliate</name>
    <dbReference type="NCBI Taxonomy" id="5949"/>
    <lineage>
        <taxon>Eukaryota</taxon>
        <taxon>Sar</taxon>
        <taxon>Alveolata</taxon>
        <taxon>Ciliophora</taxon>
        <taxon>Intramacronucleata</taxon>
        <taxon>Spirotrichea</taxon>
        <taxon>Stichotrichia</taxon>
        <taxon>Sporadotrichida</taxon>
        <taxon>Oxytrichidae</taxon>
        <taxon>Stylonychinae</taxon>
        <taxon>Stylonychia</taxon>
    </lineage>
</organism>
<reference evidence="4 5" key="1">
    <citation type="submission" date="2014-06" db="EMBL/GenBank/DDBJ databases">
        <authorList>
            <person name="Swart Estienne"/>
        </authorList>
    </citation>
    <scope>NUCLEOTIDE SEQUENCE [LARGE SCALE GENOMIC DNA]</scope>
    <source>
        <strain evidence="4 5">130c</strain>
    </source>
</reference>
<feature type="domain" description="14-3-3" evidence="3">
    <location>
        <begin position="4"/>
        <end position="235"/>
    </location>
</feature>
<dbReference type="Pfam" id="PF00244">
    <property type="entry name" value="14-3-3"/>
    <property type="match status" value="1"/>
</dbReference>
<dbReference type="PIRSF" id="PIRSF000868">
    <property type="entry name" value="14-3-3"/>
    <property type="match status" value="1"/>
</dbReference>
<dbReference type="PRINTS" id="PR00305">
    <property type="entry name" value="1433ZETA"/>
</dbReference>
<keyword evidence="5" id="KW-1185">Reference proteome</keyword>
<protein>
    <submittedName>
        <fullName evidence="4">14-3-3 domain containing protein</fullName>
    </submittedName>
</protein>
<feature type="site" description="Interaction with phosphoserine on interacting protein" evidence="2">
    <location>
        <position position="57"/>
    </location>
</feature>
<accession>A0A078ALI5</accession>
<dbReference type="SMART" id="SM00101">
    <property type="entry name" value="14_3_3"/>
    <property type="match status" value="1"/>
</dbReference>
<evidence type="ECO:0000256" key="1">
    <source>
        <dbReference type="ARBA" id="ARBA00006141"/>
    </source>
</evidence>
<evidence type="ECO:0000313" key="5">
    <source>
        <dbReference type="Proteomes" id="UP000039865"/>
    </source>
</evidence>
<dbReference type="OrthoDB" id="10260625at2759"/>
<dbReference type="CDD" id="cd08774">
    <property type="entry name" value="14-3-3"/>
    <property type="match status" value="1"/>
</dbReference>
<dbReference type="EMBL" id="CCKQ01011651">
    <property type="protein sequence ID" value="CDW83220.1"/>
    <property type="molecule type" value="Genomic_DNA"/>
</dbReference>
<comment type="similarity">
    <text evidence="1">Belongs to the 14-3-3 family.</text>
</comment>
<dbReference type="OMA" id="ICNDIMM"/>
<sequence>MSDEEHIFLARVAEQAEKFEDMVNYLKPVLDSKGAALSTDERNLLSVAFKSLISSKRAAWRTITAIEQNPKYQKFGDALGAYKKKIESALYADCEHIIDIVQSKVLSKSSEEEPRAFFVKMVGDYYRYIAETAQGDKLEQVKQAALKAYDEANQISLPPCNPIKLGLALNFSVFYYEVMKDQKRACELAEAALSLALDKIDEISEDDFRDAKSIIELLKENLTLWKEEESGQIDDL</sequence>
<dbReference type="Gene3D" id="1.20.190.20">
    <property type="entry name" value="14-3-3 domain"/>
    <property type="match status" value="1"/>
</dbReference>
<dbReference type="SUPFAM" id="SSF48445">
    <property type="entry name" value="14-3-3 protein"/>
    <property type="match status" value="1"/>
</dbReference>
<gene>
    <name evidence="4" type="primary">Contig8973.g9594</name>
    <name evidence="4" type="ORF">STYLEM_12262</name>
</gene>
<dbReference type="PANTHER" id="PTHR18860">
    <property type="entry name" value="14-3-3 PROTEIN"/>
    <property type="match status" value="1"/>
</dbReference>
<dbReference type="AlphaFoldDB" id="A0A078ALI5"/>
<feature type="site" description="Interaction with phosphoserine on interacting protein" evidence="2">
    <location>
        <position position="127"/>
    </location>
</feature>
<dbReference type="InterPro" id="IPR000308">
    <property type="entry name" value="14-3-3"/>
</dbReference>
<proteinExistence type="inferred from homology"/>
<evidence type="ECO:0000256" key="2">
    <source>
        <dbReference type="PIRSR" id="PIRSR000868-1"/>
    </source>
</evidence>